<evidence type="ECO:0000256" key="9">
    <source>
        <dbReference type="ARBA" id="ARBA00049940"/>
    </source>
</evidence>
<dbReference type="AlphaFoldDB" id="A0A9X1QT94"/>
<keyword evidence="3 10" id="KW-0812">Transmembrane</keyword>
<evidence type="ECO:0000256" key="7">
    <source>
        <dbReference type="ARBA" id="ARBA00035120"/>
    </source>
</evidence>
<dbReference type="Pfam" id="PF02537">
    <property type="entry name" value="CRCB"/>
    <property type="match status" value="1"/>
</dbReference>
<keyword evidence="6" id="KW-0813">Transport</keyword>
<keyword evidence="12" id="KW-1185">Reference proteome</keyword>
<dbReference type="InterPro" id="IPR003691">
    <property type="entry name" value="FluC"/>
</dbReference>
<dbReference type="EMBL" id="JAKGSI010000005">
    <property type="protein sequence ID" value="MCF4007403.1"/>
    <property type="molecule type" value="Genomic_DNA"/>
</dbReference>
<sequence length="101" mass="10328">MLSEGMHVAAGAALGALLRALLSALLPAPSIILLLINWLGCGLMGYAKPGPFWGTGVLGGFTSFSTFILLIEPSPASLAWALVMVAGCVGAWVLGDRRCSA</sequence>
<feature type="transmembrane region" description="Helical" evidence="10">
    <location>
        <begin position="77"/>
        <end position="95"/>
    </location>
</feature>
<organism evidence="11 12">
    <name type="scientific">Corynebacterium uropygiale</name>
    <dbReference type="NCBI Taxonomy" id="1775911"/>
    <lineage>
        <taxon>Bacteria</taxon>
        <taxon>Bacillati</taxon>
        <taxon>Actinomycetota</taxon>
        <taxon>Actinomycetes</taxon>
        <taxon>Mycobacteriales</taxon>
        <taxon>Corynebacteriaceae</taxon>
        <taxon>Corynebacterium</taxon>
    </lineage>
</organism>
<feature type="transmembrane region" description="Helical" evidence="10">
    <location>
        <begin position="20"/>
        <end position="40"/>
    </location>
</feature>
<keyword evidence="6" id="KW-0407">Ion channel</keyword>
<proteinExistence type="inferred from homology"/>
<feature type="transmembrane region" description="Helical" evidence="10">
    <location>
        <begin position="52"/>
        <end position="71"/>
    </location>
</feature>
<comment type="similarity">
    <text evidence="7 10">Belongs to the fluoride channel Fluc/FEX (TC 1.A.43) family.</text>
</comment>
<dbReference type="RefSeq" id="WP_236119551.1">
    <property type="nucleotide sequence ID" value="NZ_JAKGSI010000005.1"/>
</dbReference>
<evidence type="ECO:0000256" key="10">
    <source>
        <dbReference type="RuleBase" id="RU004340"/>
    </source>
</evidence>
<comment type="function">
    <text evidence="9">Fluoride-specific ion channel. Important for reducing fluoride concentration in the cell, thus reducing its toxicity.</text>
</comment>
<keyword evidence="4 10" id="KW-1133">Transmembrane helix</keyword>
<comment type="caution">
    <text evidence="11">The sequence shown here is derived from an EMBL/GenBank/DDBJ whole genome shotgun (WGS) entry which is preliminary data.</text>
</comment>
<reference evidence="11" key="1">
    <citation type="submission" date="2022-01" db="EMBL/GenBank/DDBJ databases">
        <title>Corynebacterium sp. nov isolated from isolated from the feces of the greater white-fronted geese (Anser albifrons) at Poyang Lake, PR China.</title>
        <authorList>
            <person name="Liu Q."/>
        </authorList>
    </citation>
    <scope>NUCLEOTIDE SEQUENCE</scope>
    <source>
        <strain evidence="11">JCM 32435</strain>
    </source>
</reference>
<dbReference type="GO" id="GO:0034220">
    <property type="term" value="P:monoatomic ion transmembrane transport"/>
    <property type="evidence" value="ECO:0007669"/>
    <property type="project" value="UniProtKB-KW"/>
</dbReference>
<name>A0A9X1QT94_9CORY</name>
<evidence type="ECO:0000256" key="6">
    <source>
        <dbReference type="ARBA" id="ARBA00023303"/>
    </source>
</evidence>
<evidence type="ECO:0000256" key="1">
    <source>
        <dbReference type="ARBA" id="ARBA00004651"/>
    </source>
</evidence>
<dbReference type="Proteomes" id="UP001139336">
    <property type="component" value="Unassembled WGS sequence"/>
</dbReference>
<evidence type="ECO:0000256" key="4">
    <source>
        <dbReference type="ARBA" id="ARBA00022989"/>
    </source>
</evidence>
<evidence type="ECO:0000256" key="2">
    <source>
        <dbReference type="ARBA" id="ARBA00022475"/>
    </source>
</evidence>
<gene>
    <name evidence="11" type="ORF">L1O03_09500</name>
</gene>
<comment type="catalytic activity">
    <reaction evidence="8">
        <text>fluoride(in) = fluoride(out)</text>
        <dbReference type="Rhea" id="RHEA:76159"/>
        <dbReference type="ChEBI" id="CHEBI:17051"/>
    </reaction>
    <physiologicalReaction direction="left-to-right" evidence="8">
        <dbReference type="Rhea" id="RHEA:76160"/>
    </physiologicalReaction>
</comment>
<evidence type="ECO:0000256" key="8">
    <source>
        <dbReference type="ARBA" id="ARBA00035585"/>
    </source>
</evidence>
<evidence type="ECO:0000256" key="5">
    <source>
        <dbReference type="ARBA" id="ARBA00023136"/>
    </source>
</evidence>
<keyword evidence="5 10" id="KW-0472">Membrane</keyword>
<evidence type="ECO:0000313" key="11">
    <source>
        <dbReference type="EMBL" id="MCF4007403.1"/>
    </source>
</evidence>
<dbReference type="NCBIfam" id="NF001101">
    <property type="entry name" value="PRK00134.1"/>
    <property type="match status" value="1"/>
</dbReference>
<comment type="subcellular location">
    <subcellularLocation>
        <location evidence="1">Cell membrane</location>
        <topology evidence="1">Multi-pass membrane protein</topology>
    </subcellularLocation>
</comment>
<accession>A0A9X1QT94</accession>
<evidence type="ECO:0000256" key="3">
    <source>
        <dbReference type="ARBA" id="ARBA00022692"/>
    </source>
</evidence>
<keyword evidence="2 10" id="KW-1003">Cell membrane</keyword>
<keyword evidence="6" id="KW-0406">Ion transport</keyword>
<dbReference type="GO" id="GO:0005886">
    <property type="term" value="C:plasma membrane"/>
    <property type="evidence" value="ECO:0007669"/>
    <property type="project" value="UniProtKB-SubCell"/>
</dbReference>
<evidence type="ECO:0000313" key="12">
    <source>
        <dbReference type="Proteomes" id="UP001139336"/>
    </source>
</evidence>
<protein>
    <recommendedName>
        <fullName evidence="10">Fluoride-specific ion channel</fullName>
    </recommendedName>
</protein>